<evidence type="ECO:0000256" key="2">
    <source>
        <dbReference type="ARBA" id="ARBA00022670"/>
    </source>
</evidence>
<feature type="compositionally biased region" description="Polar residues" evidence="4">
    <location>
        <begin position="199"/>
        <end position="215"/>
    </location>
</feature>
<feature type="region of interest" description="Disordered" evidence="4">
    <location>
        <begin position="193"/>
        <end position="301"/>
    </location>
</feature>
<evidence type="ECO:0000313" key="6">
    <source>
        <dbReference type="EMBL" id="KAK1694718.1"/>
    </source>
</evidence>
<feature type="domain" description="PPPDE" evidence="5">
    <location>
        <begin position="32"/>
        <end position="172"/>
    </location>
</feature>
<evidence type="ECO:0000259" key="5">
    <source>
        <dbReference type="PROSITE" id="PS51858"/>
    </source>
</evidence>
<dbReference type="PANTHER" id="PTHR12378:SF7">
    <property type="entry name" value="DESUMOYLATING ISOPEPTIDASE 1"/>
    <property type="match status" value="1"/>
</dbReference>
<comment type="similarity">
    <text evidence="1">Belongs to the DeSI family.</text>
</comment>
<comment type="caution">
    <text evidence="6">The sequence shown here is derived from an EMBL/GenBank/DDBJ whole genome shotgun (WGS) entry which is preliminary data.</text>
</comment>
<gene>
    <name evidence="6" type="ORF">QYE76_011415</name>
</gene>
<dbReference type="GO" id="GO:0070646">
    <property type="term" value="P:protein modification by small protein removal"/>
    <property type="evidence" value="ECO:0007669"/>
    <property type="project" value="TreeGrafter"/>
</dbReference>
<dbReference type="EMBL" id="JAUUTY010000001">
    <property type="protein sequence ID" value="KAK1694718.1"/>
    <property type="molecule type" value="Genomic_DNA"/>
</dbReference>
<feature type="compositionally biased region" description="Polar residues" evidence="4">
    <location>
        <begin position="277"/>
        <end position="301"/>
    </location>
</feature>
<keyword evidence="3" id="KW-0378">Hydrolase</keyword>
<dbReference type="SMART" id="SM01179">
    <property type="entry name" value="DUF862"/>
    <property type="match status" value="1"/>
</dbReference>
<dbReference type="AlphaFoldDB" id="A0AAD8TYW7"/>
<protein>
    <recommendedName>
        <fullName evidence="5">PPPDE domain-containing protein</fullName>
    </recommendedName>
</protein>
<dbReference type="PANTHER" id="PTHR12378">
    <property type="entry name" value="DESUMOYLATING ISOPEPTIDASE"/>
    <property type="match status" value="1"/>
</dbReference>
<dbReference type="PROSITE" id="PS51858">
    <property type="entry name" value="PPPDE"/>
    <property type="match status" value="1"/>
</dbReference>
<evidence type="ECO:0000313" key="7">
    <source>
        <dbReference type="Proteomes" id="UP001231189"/>
    </source>
</evidence>
<proteinExistence type="inferred from homology"/>
<evidence type="ECO:0000256" key="1">
    <source>
        <dbReference type="ARBA" id="ARBA00008140"/>
    </source>
</evidence>
<dbReference type="Pfam" id="PF05903">
    <property type="entry name" value="Peptidase_C97"/>
    <property type="match status" value="1"/>
</dbReference>
<dbReference type="InterPro" id="IPR008580">
    <property type="entry name" value="PPPDE_dom"/>
</dbReference>
<feature type="compositionally biased region" description="Basic and acidic residues" evidence="4">
    <location>
        <begin position="217"/>
        <end position="226"/>
    </location>
</feature>
<name>A0AAD8TYW7_LOLMU</name>
<feature type="compositionally biased region" description="Polar residues" evidence="4">
    <location>
        <begin position="246"/>
        <end position="263"/>
    </location>
</feature>
<keyword evidence="7" id="KW-1185">Reference proteome</keyword>
<evidence type="ECO:0000256" key="4">
    <source>
        <dbReference type="SAM" id="MobiDB-lite"/>
    </source>
</evidence>
<accession>A0AAD8TYW7</accession>
<reference evidence="6" key="1">
    <citation type="submission" date="2023-07" db="EMBL/GenBank/DDBJ databases">
        <title>A chromosome-level genome assembly of Lolium multiflorum.</title>
        <authorList>
            <person name="Chen Y."/>
            <person name="Copetti D."/>
            <person name="Kolliker R."/>
            <person name="Studer B."/>
        </authorList>
    </citation>
    <scope>NUCLEOTIDE SEQUENCE</scope>
    <source>
        <strain evidence="6">02402/16</strain>
        <tissue evidence="6">Leaf</tissue>
    </source>
</reference>
<sequence length="383" mass="41252">MAKPRRSRFSFAGWGGCFGGKARGKVLAEEEYPVKLHIYDLSQGMARQLSTTGPVKPIDAIWHTGVVVYGKEYYFGGGIQQDNPRRTPYGTPVRVEDFGVTHVAKEAFEDFLLEIGPRYTPETYSILNNNCNHFSNEAVKFLVSSTVPAYILDQPKEAMNTPIGALILPMIQGLETTLRAGVAPQPSQFVPAPAAAMQTHPSSDKIQIQSNSVDANKTGDGKKTDDGNEIIPPTAQPTPEAEKQEQPSMNSVKSQARSISADKTSIAKAMNDDSGIIPSTAQPDPTTAKQTEPSSNSIQIPTTEDESGVIIPLSVQPVDPVAGASTVAQDPLGVAKNKVHEEIKLEFAAIMATGATKAGEAAALAMRRVMERHGLWRRTTIVQ</sequence>
<dbReference type="GO" id="GO:0008233">
    <property type="term" value="F:peptidase activity"/>
    <property type="evidence" value="ECO:0007669"/>
    <property type="project" value="UniProtKB-KW"/>
</dbReference>
<dbReference type="GO" id="GO:0006508">
    <property type="term" value="P:proteolysis"/>
    <property type="evidence" value="ECO:0007669"/>
    <property type="project" value="UniProtKB-KW"/>
</dbReference>
<organism evidence="6 7">
    <name type="scientific">Lolium multiflorum</name>
    <name type="common">Italian ryegrass</name>
    <name type="synonym">Lolium perenne subsp. multiflorum</name>
    <dbReference type="NCBI Taxonomy" id="4521"/>
    <lineage>
        <taxon>Eukaryota</taxon>
        <taxon>Viridiplantae</taxon>
        <taxon>Streptophyta</taxon>
        <taxon>Embryophyta</taxon>
        <taxon>Tracheophyta</taxon>
        <taxon>Spermatophyta</taxon>
        <taxon>Magnoliopsida</taxon>
        <taxon>Liliopsida</taxon>
        <taxon>Poales</taxon>
        <taxon>Poaceae</taxon>
        <taxon>BOP clade</taxon>
        <taxon>Pooideae</taxon>
        <taxon>Poodae</taxon>
        <taxon>Poeae</taxon>
        <taxon>Poeae Chloroplast Group 2 (Poeae type)</taxon>
        <taxon>Loliodinae</taxon>
        <taxon>Loliinae</taxon>
        <taxon>Lolium</taxon>
    </lineage>
</organism>
<dbReference type="InterPro" id="IPR042266">
    <property type="entry name" value="PPPDE_sf"/>
</dbReference>
<dbReference type="Proteomes" id="UP001231189">
    <property type="component" value="Unassembled WGS sequence"/>
</dbReference>
<evidence type="ECO:0000256" key="3">
    <source>
        <dbReference type="ARBA" id="ARBA00022801"/>
    </source>
</evidence>
<keyword evidence="2" id="KW-0645">Protease</keyword>
<dbReference type="Gene3D" id="3.90.1720.30">
    <property type="entry name" value="PPPDE domains"/>
    <property type="match status" value="1"/>
</dbReference>